<feature type="chain" id="PRO_5045614708" evidence="5">
    <location>
        <begin position="30"/>
        <end position="482"/>
    </location>
</feature>
<gene>
    <name evidence="7" type="ORF">ACFQS8_14655</name>
</gene>
<dbReference type="PROSITE" id="PS51007">
    <property type="entry name" value="CYTC"/>
    <property type="match status" value="1"/>
</dbReference>
<keyword evidence="1 4" id="KW-0349">Heme</keyword>
<dbReference type="InterPro" id="IPR009056">
    <property type="entry name" value="Cyt_c-like_dom"/>
</dbReference>
<evidence type="ECO:0000256" key="2">
    <source>
        <dbReference type="ARBA" id="ARBA00022723"/>
    </source>
</evidence>
<dbReference type="EMBL" id="JBHTBR010000007">
    <property type="protein sequence ID" value="MFC7292868.1"/>
    <property type="molecule type" value="Genomic_DNA"/>
</dbReference>
<dbReference type="RefSeq" id="WP_382168729.1">
    <property type="nucleotide sequence ID" value="NZ_JBHTBR010000007.1"/>
</dbReference>
<dbReference type="InterPro" id="IPR036909">
    <property type="entry name" value="Cyt_c-like_dom_sf"/>
</dbReference>
<feature type="signal peptide" evidence="5">
    <location>
        <begin position="1"/>
        <end position="29"/>
    </location>
</feature>
<dbReference type="PANTHER" id="PTHR19328:SF75">
    <property type="entry name" value="ALDOSE SUGAR DEHYDROGENASE YLII"/>
    <property type="match status" value="1"/>
</dbReference>
<feature type="domain" description="Cytochrome c" evidence="6">
    <location>
        <begin position="27"/>
        <end position="110"/>
    </location>
</feature>
<accession>A0ABW2INY3</accession>
<evidence type="ECO:0000313" key="7">
    <source>
        <dbReference type="EMBL" id="MFC7292868.1"/>
    </source>
</evidence>
<keyword evidence="8" id="KW-1185">Reference proteome</keyword>
<protein>
    <submittedName>
        <fullName evidence="7">PQQ-dependent sugar dehydrogenase</fullName>
    </submittedName>
</protein>
<organism evidence="7 8">
    <name type="scientific">Hirschia litorea</name>
    <dbReference type="NCBI Taxonomy" id="1199156"/>
    <lineage>
        <taxon>Bacteria</taxon>
        <taxon>Pseudomonadati</taxon>
        <taxon>Pseudomonadota</taxon>
        <taxon>Alphaproteobacteria</taxon>
        <taxon>Hyphomonadales</taxon>
        <taxon>Hyphomonadaceae</taxon>
        <taxon>Hirschia</taxon>
    </lineage>
</organism>
<dbReference type="Pfam" id="PF07995">
    <property type="entry name" value="GSDH"/>
    <property type="match status" value="1"/>
</dbReference>
<evidence type="ECO:0000256" key="1">
    <source>
        <dbReference type="ARBA" id="ARBA00022617"/>
    </source>
</evidence>
<dbReference type="InterPro" id="IPR012938">
    <property type="entry name" value="Glc/Sorbosone_DH"/>
</dbReference>
<dbReference type="InterPro" id="IPR011041">
    <property type="entry name" value="Quinoprot_gluc/sorb_DH_b-prop"/>
</dbReference>
<dbReference type="Gene3D" id="2.120.10.30">
    <property type="entry name" value="TolB, C-terminal domain"/>
    <property type="match status" value="1"/>
</dbReference>
<comment type="caution">
    <text evidence="7">The sequence shown here is derived from an EMBL/GenBank/DDBJ whole genome shotgun (WGS) entry which is preliminary data.</text>
</comment>
<evidence type="ECO:0000256" key="3">
    <source>
        <dbReference type="ARBA" id="ARBA00023004"/>
    </source>
</evidence>
<dbReference type="InterPro" id="IPR011042">
    <property type="entry name" value="6-blade_b-propeller_TolB-like"/>
</dbReference>
<dbReference type="SUPFAM" id="SSF46626">
    <property type="entry name" value="Cytochrome c"/>
    <property type="match status" value="1"/>
</dbReference>
<sequence>MRNKACSITALSVILLSTPFFCLPASAQAASGEGVAKQIYQDNCAACHGQTLEGGIGPSLIDEVWTNGQTDAEIMKSISSGYPEKEMPGFSEILSEDTIRSLVIYIAEEKALAKNRADTKIKFSPDRIYKSQYQDFKLELIYSSKEEIWGIEFLPDGSFFATDRKGPLLHISEDGKVTKIKKTPNVWHKIQGGMMDVKLHPDFEKNGWVYIAYSAPRQSDDSFGMTRIARGRIKNGCWEDEEIIFQSKTEHETNKEYHFGSRIEFWDGYLFFSVGDRGEPENAQDLSWPSGKIHRLHYDGRIPKDNPFIDVENAYPSIFSYGHRNPQGLTVGGPDGALYISEHGPRGGDEINRPEKGKNYGWPIITHGMNYDGTLMTPFTEKEGMEQPMKYWVPSIATAGITSVQSETFPEWEADILVSGLQSQELHRVRFINGEAVEDEVLIKGIGRVRDVTQSKGGDIFVVMNDDTFGPSSVYRMLPISE</sequence>
<dbReference type="SUPFAM" id="SSF50952">
    <property type="entry name" value="Soluble quinoprotein glucose dehydrogenase"/>
    <property type="match status" value="1"/>
</dbReference>
<evidence type="ECO:0000256" key="5">
    <source>
        <dbReference type="SAM" id="SignalP"/>
    </source>
</evidence>
<keyword evidence="2 4" id="KW-0479">Metal-binding</keyword>
<proteinExistence type="predicted"/>
<dbReference type="Proteomes" id="UP001596492">
    <property type="component" value="Unassembled WGS sequence"/>
</dbReference>
<evidence type="ECO:0000256" key="4">
    <source>
        <dbReference type="PROSITE-ProRule" id="PRU00433"/>
    </source>
</evidence>
<name>A0ABW2INY3_9PROT</name>
<reference evidence="8" key="1">
    <citation type="journal article" date="2019" name="Int. J. Syst. Evol. Microbiol.">
        <title>The Global Catalogue of Microorganisms (GCM) 10K type strain sequencing project: providing services to taxonomists for standard genome sequencing and annotation.</title>
        <authorList>
            <consortium name="The Broad Institute Genomics Platform"/>
            <consortium name="The Broad Institute Genome Sequencing Center for Infectious Disease"/>
            <person name="Wu L."/>
            <person name="Ma J."/>
        </authorList>
    </citation>
    <scope>NUCLEOTIDE SEQUENCE [LARGE SCALE GENOMIC DNA]</scope>
    <source>
        <strain evidence="8">CCUG 51308</strain>
    </source>
</reference>
<keyword evidence="3 4" id="KW-0408">Iron</keyword>
<dbReference type="Pfam" id="PF13442">
    <property type="entry name" value="Cytochrome_CBB3"/>
    <property type="match status" value="1"/>
</dbReference>
<dbReference type="PANTHER" id="PTHR19328">
    <property type="entry name" value="HEDGEHOG-INTERACTING PROTEIN"/>
    <property type="match status" value="1"/>
</dbReference>
<dbReference type="Gene3D" id="1.10.760.10">
    <property type="entry name" value="Cytochrome c-like domain"/>
    <property type="match status" value="1"/>
</dbReference>
<keyword evidence="5" id="KW-0732">Signal</keyword>
<evidence type="ECO:0000259" key="6">
    <source>
        <dbReference type="PROSITE" id="PS51007"/>
    </source>
</evidence>
<evidence type="ECO:0000313" key="8">
    <source>
        <dbReference type="Proteomes" id="UP001596492"/>
    </source>
</evidence>